<dbReference type="EMBL" id="CAJNOJ010000730">
    <property type="protein sequence ID" value="CAF1516028.1"/>
    <property type="molecule type" value="Genomic_DNA"/>
</dbReference>
<proteinExistence type="predicted"/>
<organism evidence="1 2">
    <name type="scientific">Adineta ricciae</name>
    <name type="common">Rotifer</name>
    <dbReference type="NCBI Taxonomy" id="249248"/>
    <lineage>
        <taxon>Eukaryota</taxon>
        <taxon>Metazoa</taxon>
        <taxon>Spiralia</taxon>
        <taxon>Gnathifera</taxon>
        <taxon>Rotifera</taxon>
        <taxon>Eurotatoria</taxon>
        <taxon>Bdelloidea</taxon>
        <taxon>Adinetida</taxon>
        <taxon>Adinetidae</taxon>
        <taxon>Adineta</taxon>
    </lineage>
</organism>
<reference evidence="1" key="1">
    <citation type="submission" date="2021-02" db="EMBL/GenBank/DDBJ databases">
        <authorList>
            <person name="Nowell W R."/>
        </authorList>
    </citation>
    <scope>NUCLEOTIDE SEQUENCE</scope>
</reference>
<sequence length="172" mass="19895">MSSTTFHHCLRTTTQPNTRKIDFHRRSKYFTYINQRFSKKILPLATTVFKNCITNYLPSLQVLLISTDAALVFMPSIQNDTLSFSNPFSTEIQWFFEIGLYYKRFHSQAVAYTTSPYNQIIDEMVMNQCMKSFPNATKLTLKDELSKVSCDSISVTVNRILPSEQLQTSMLC</sequence>
<accession>A0A815UA53</accession>
<protein>
    <submittedName>
        <fullName evidence="1">Uncharacterized protein</fullName>
    </submittedName>
</protein>
<gene>
    <name evidence="1" type="ORF">EDS130_LOCUS43560</name>
</gene>
<comment type="caution">
    <text evidence="1">The sequence shown here is derived from an EMBL/GenBank/DDBJ whole genome shotgun (WGS) entry which is preliminary data.</text>
</comment>
<dbReference type="AlphaFoldDB" id="A0A815UA53"/>
<dbReference type="Proteomes" id="UP000663852">
    <property type="component" value="Unassembled WGS sequence"/>
</dbReference>
<evidence type="ECO:0000313" key="2">
    <source>
        <dbReference type="Proteomes" id="UP000663852"/>
    </source>
</evidence>
<name>A0A815UA53_ADIRI</name>
<evidence type="ECO:0000313" key="1">
    <source>
        <dbReference type="EMBL" id="CAF1516028.1"/>
    </source>
</evidence>